<protein>
    <submittedName>
        <fullName evidence="1">Uncharacterized protein</fullName>
    </submittedName>
</protein>
<organism evidence="1 2">
    <name type="scientific">Flavobacterium lacisediminis</name>
    <dbReference type="NCBI Taxonomy" id="2989705"/>
    <lineage>
        <taxon>Bacteria</taxon>
        <taxon>Pseudomonadati</taxon>
        <taxon>Bacteroidota</taxon>
        <taxon>Flavobacteriia</taxon>
        <taxon>Flavobacteriales</taxon>
        <taxon>Flavobacteriaceae</taxon>
        <taxon>Flavobacterium</taxon>
    </lineage>
</organism>
<accession>A0ABT3EHI7</accession>
<keyword evidence="2" id="KW-1185">Reference proteome</keyword>
<proteinExistence type="predicted"/>
<name>A0ABT3EHI7_9FLAO</name>
<comment type="caution">
    <text evidence="1">The sequence shown here is derived from an EMBL/GenBank/DDBJ whole genome shotgun (WGS) entry which is preliminary data.</text>
</comment>
<reference evidence="1" key="1">
    <citation type="submission" date="2022-10" db="EMBL/GenBank/DDBJ databases">
        <title>Flavobacterium sp. nov., a bacterium isolated from lake sediment.</title>
        <authorList>
            <person name="Qu J.-H."/>
        </authorList>
    </citation>
    <scope>NUCLEOTIDE SEQUENCE</scope>
    <source>
        <strain evidence="1">TH16-21</strain>
    </source>
</reference>
<gene>
    <name evidence="1" type="ORF">OJ995_07415</name>
</gene>
<dbReference type="Proteomes" id="UP001165677">
    <property type="component" value="Unassembled WGS sequence"/>
</dbReference>
<evidence type="ECO:0000313" key="1">
    <source>
        <dbReference type="EMBL" id="MCW1148043.1"/>
    </source>
</evidence>
<sequence>MNKEDLARIINSIRSNSIEQLESANSNCFVFHEKETNSIISMPDRIYENIMRKEYRFLTQGYVLIQEPYLINDLKFYSIDDPLPF</sequence>
<evidence type="ECO:0000313" key="2">
    <source>
        <dbReference type="Proteomes" id="UP001165677"/>
    </source>
</evidence>
<dbReference type="RefSeq" id="WP_264368828.1">
    <property type="nucleotide sequence ID" value="NZ_JAPCIO010000004.1"/>
</dbReference>
<dbReference type="EMBL" id="JAPCIO010000004">
    <property type="protein sequence ID" value="MCW1148043.1"/>
    <property type="molecule type" value="Genomic_DNA"/>
</dbReference>